<proteinExistence type="predicted"/>
<organism evidence="1 2">
    <name type="scientific">Echria macrotheca</name>
    <dbReference type="NCBI Taxonomy" id="438768"/>
    <lineage>
        <taxon>Eukaryota</taxon>
        <taxon>Fungi</taxon>
        <taxon>Dikarya</taxon>
        <taxon>Ascomycota</taxon>
        <taxon>Pezizomycotina</taxon>
        <taxon>Sordariomycetes</taxon>
        <taxon>Sordariomycetidae</taxon>
        <taxon>Sordariales</taxon>
        <taxon>Schizotheciaceae</taxon>
        <taxon>Echria</taxon>
    </lineage>
</organism>
<dbReference type="AlphaFoldDB" id="A0AAJ0F8N0"/>
<gene>
    <name evidence="1" type="ORF">QBC47DRAFT_440654</name>
</gene>
<reference evidence="1" key="1">
    <citation type="submission" date="2023-06" db="EMBL/GenBank/DDBJ databases">
        <title>Genome-scale phylogeny and comparative genomics of the fungal order Sordariales.</title>
        <authorList>
            <consortium name="Lawrence Berkeley National Laboratory"/>
            <person name="Hensen N."/>
            <person name="Bonometti L."/>
            <person name="Westerberg I."/>
            <person name="Brannstrom I.O."/>
            <person name="Guillou S."/>
            <person name="Cros-Aarteil S."/>
            <person name="Calhoun S."/>
            <person name="Haridas S."/>
            <person name="Kuo A."/>
            <person name="Mondo S."/>
            <person name="Pangilinan J."/>
            <person name="Riley R."/>
            <person name="Labutti K."/>
            <person name="Andreopoulos B."/>
            <person name="Lipzen A."/>
            <person name="Chen C."/>
            <person name="Yanf M."/>
            <person name="Daum C."/>
            <person name="Ng V."/>
            <person name="Clum A."/>
            <person name="Steindorff A."/>
            <person name="Ohm R."/>
            <person name="Martin F."/>
            <person name="Silar P."/>
            <person name="Natvig D."/>
            <person name="Lalanne C."/>
            <person name="Gautier V."/>
            <person name="Ament-Velasquez S.L."/>
            <person name="Kruys A."/>
            <person name="Hutchinson M.I."/>
            <person name="Powell A.J."/>
            <person name="Barry K."/>
            <person name="Miller A.N."/>
            <person name="Grigoriev I.V."/>
            <person name="Debuchy R."/>
            <person name="Gladieux P."/>
            <person name="Thoren M.H."/>
            <person name="Johannesson H."/>
        </authorList>
    </citation>
    <scope>NUCLEOTIDE SEQUENCE</scope>
    <source>
        <strain evidence="1">PSN4</strain>
    </source>
</reference>
<keyword evidence="2" id="KW-1185">Reference proteome</keyword>
<accession>A0AAJ0F8N0</accession>
<dbReference type="EMBL" id="MU839829">
    <property type="protein sequence ID" value="KAK1758157.1"/>
    <property type="molecule type" value="Genomic_DNA"/>
</dbReference>
<name>A0AAJ0F8N0_9PEZI</name>
<protein>
    <recommendedName>
        <fullName evidence="3">F-box domain-containing protein</fullName>
    </recommendedName>
</protein>
<comment type="caution">
    <text evidence="1">The sequence shown here is derived from an EMBL/GenBank/DDBJ whole genome shotgun (WGS) entry which is preliminary data.</text>
</comment>
<evidence type="ECO:0000313" key="1">
    <source>
        <dbReference type="EMBL" id="KAK1758157.1"/>
    </source>
</evidence>
<sequence>MNLASFPREIIDLILTSGDLELKDYRQLRLVCRRIGEIANSYALAQLKFNVSEEDLDLLNNVANSPVYVRHLTSLALHVVPIKKYGPADEQVTTRHADILAGRNTISLDRFHDGIKSFVAKIPKLGHLKVCAFIRRNPSAEPVPISEDEALFYAPYAYFLVQAAYKSGAALQSLELDGIHPSAFDTGGYGLYDLGDWFPHLTKLSLKIIDNDNNFTEGHVSDCAITMNRGVIRGALAKMRQLNKLDLSFVLPDLPTRESSLDGENAWERHIDLEDVIPLDVTWPNLENLLLARIKAPRQQLQALILKHHTLKVVRLELVDLDKISWKQFLPELRRGMDWSKRRLVLRGISYGRREDEARMDENLVLDYEYNDFGWDKTDVLAGRFRLGDAIEKWMREKDGTLPLDNPRWWQFA</sequence>
<evidence type="ECO:0000313" key="2">
    <source>
        <dbReference type="Proteomes" id="UP001239445"/>
    </source>
</evidence>
<evidence type="ECO:0008006" key="3">
    <source>
        <dbReference type="Google" id="ProtNLM"/>
    </source>
</evidence>
<dbReference type="Proteomes" id="UP001239445">
    <property type="component" value="Unassembled WGS sequence"/>
</dbReference>